<dbReference type="InterPro" id="IPR038947">
    <property type="entry name" value="At3g27210-like"/>
</dbReference>
<dbReference type="Proteomes" id="UP000504610">
    <property type="component" value="Chromosome 5"/>
</dbReference>
<organism evidence="1 2">
    <name type="scientific">Raphanus sativus</name>
    <name type="common">Radish</name>
    <name type="synonym">Raphanus raphanistrum var. sativus</name>
    <dbReference type="NCBI Taxonomy" id="3726"/>
    <lineage>
        <taxon>Eukaryota</taxon>
        <taxon>Viridiplantae</taxon>
        <taxon>Streptophyta</taxon>
        <taxon>Embryophyta</taxon>
        <taxon>Tracheophyta</taxon>
        <taxon>Spermatophyta</taxon>
        <taxon>Magnoliopsida</taxon>
        <taxon>eudicotyledons</taxon>
        <taxon>Gunneridae</taxon>
        <taxon>Pentapetalae</taxon>
        <taxon>rosids</taxon>
        <taxon>malvids</taxon>
        <taxon>Brassicales</taxon>
        <taxon>Brassicaceae</taxon>
        <taxon>Brassiceae</taxon>
        <taxon>Raphanus</taxon>
    </lineage>
</organism>
<dbReference type="AlphaFoldDB" id="A0A6J0NLK6"/>
<sequence>MGSCVSSSHNTIKTSSNSAAKLSALISEPDTTSPVKNDIINPATINGNSFIDSAPRNSSEEITFFDSRGWLDSDCEDDFMSVDGEFTPSRGTTPVHHKFCDQTKADEQKYKEEPSPTDNKKRLIELFKETQDQDEDDVAEGKARACLWLRTPARSSAPATPYNNDTERQQLKRVKSAAQGGCVLRLVSCNSFTERRRKMMNHTPVHVQR</sequence>
<dbReference type="KEGG" id="rsz:108856356"/>
<dbReference type="PANTHER" id="PTHR34280:SF2">
    <property type="entry name" value="OS01G0920100 PROTEIN"/>
    <property type="match status" value="1"/>
</dbReference>
<keyword evidence="1" id="KW-1185">Reference proteome</keyword>
<reference evidence="2" key="2">
    <citation type="submission" date="2025-08" db="UniProtKB">
        <authorList>
            <consortium name="RefSeq"/>
        </authorList>
    </citation>
    <scope>IDENTIFICATION</scope>
    <source>
        <tissue evidence="2">Leaf</tissue>
    </source>
</reference>
<protein>
    <submittedName>
        <fullName evidence="2">Uncharacterized protein At3g27210</fullName>
    </submittedName>
</protein>
<accession>A0A6J0NLK6</accession>
<dbReference type="RefSeq" id="XP_018485637.1">
    <property type="nucleotide sequence ID" value="XM_018630135.2"/>
</dbReference>
<gene>
    <name evidence="2" type="primary">LOC108856356</name>
</gene>
<dbReference type="GeneID" id="108856356"/>
<evidence type="ECO:0000313" key="2">
    <source>
        <dbReference type="RefSeq" id="XP_018485637.1"/>
    </source>
</evidence>
<proteinExistence type="predicted"/>
<reference evidence="1" key="1">
    <citation type="journal article" date="2019" name="Database">
        <title>The radish genome database (RadishGD): an integrated information resource for radish genomics.</title>
        <authorList>
            <person name="Yu H.J."/>
            <person name="Baek S."/>
            <person name="Lee Y.J."/>
            <person name="Cho A."/>
            <person name="Mun J.H."/>
        </authorList>
    </citation>
    <scope>NUCLEOTIDE SEQUENCE [LARGE SCALE GENOMIC DNA]</scope>
    <source>
        <strain evidence="1">cv. WK10039</strain>
    </source>
</reference>
<name>A0A6J0NLK6_RAPSA</name>
<dbReference type="OrthoDB" id="1925325at2759"/>
<evidence type="ECO:0000313" key="1">
    <source>
        <dbReference type="Proteomes" id="UP000504610"/>
    </source>
</evidence>
<dbReference type="PANTHER" id="PTHR34280">
    <property type="entry name" value="OS01G0920100 PROTEIN"/>
    <property type="match status" value="1"/>
</dbReference>